<dbReference type="SUPFAM" id="SSF55920">
    <property type="entry name" value="Creatinase/aminopeptidase"/>
    <property type="match status" value="1"/>
</dbReference>
<dbReference type="CDD" id="cd01092">
    <property type="entry name" value="APP-like"/>
    <property type="match status" value="1"/>
</dbReference>
<dbReference type="InterPro" id="IPR000587">
    <property type="entry name" value="Creatinase_N"/>
</dbReference>
<dbReference type="InterPro" id="IPR036005">
    <property type="entry name" value="Creatinase/aminopeptidase-like"/>
</dbReference>
<name>A0A382K2C6_9ZZZZ</name>
<dbReference type="Pfam" id="PF01321">
    <property type="entry name" value="Creatinase_N"/>
    <property type="match status" value="1"/>
</dbReference>
<evidence type="ECO:0008006" key="4">
    <source>
        <dbReference type="Google" id="ProtNLM"/>
    </source>
</evidence>
<dbReference type="SUPFAM" id="SSF53092">
    <property type="entry name" value="Creatinase/prolidase N-terminal domain"/>
    <property type="match status" value="1"/>
</dbReference>
<dbReference type="Pfam" id="PF00557">
    <property type="entry name" value="Peptidase_M24"/>
    <property type="match status" value="1"/>
</dbReference>
<dbReference type="PANTHER" id="PTHR46112">
    <property type="entry name" value="AMINOPEPTIDASE"/>
    <property type="match status" value="1"/>
</dbReference>
<evidence type="ECO:0000259" key="2">
    <source>
        <dbReference type="Pfam" id="PF01321"/>
    </source>
</evidence>
<evidence type="ECO:0000313" key="3">
    <source>
        <dbReference type="EMBL" id="SVC17622.1"/>
    </source>
</evidence>
<feature type="domain" description="Peptidase M24" evidence="1">
    <location>
        <begin position="144"/>
        <end position="345"/>
    </location>
</feature>
<dbReference type="PANTHER" id="PTHR46112:SF3">
    <property type="entry name" value="AMINOPEPTIDASE YPDF"/>
    <property type="match status" value="1"/>
</dbReference>
<dbReference type="EMBL" id="UINC01077467">
    <property type="protein sequence ID" value="SVC17622.1"/>
    <property type="molecule type" value="Genomic_DNA"/>
</dbReference>
<protein>
    <recommendedName>
        <fullName evidence="4">Peptidase M24 domain-containing protein</fullName>
    </recommendedName>
</protein>
<dbReference type="Gene3D" id="3.90.230.10">
    <property type="entry name" value="Creatinase/methionine aminopeptidase superfamily"/>
    <property type="match status" value="1"/>
</dbReference>
<organism evidence="3">
    <name type="scientific">marine metagenome</name>
    <dbReference type="NCBI Taxonomy" id="408172"/>
    <lineage>
        <taxon>unclassified sequences</taxon>
        <taxon>metagenomes</taxon>
        <taxon>ecological metagenomes</taxon>
    </lineage>
</organism>
<proteinExistence type="predicted"/>
<sequence>MTPSLYSNRQEKLKSVLGEQGIDGILITNLTSIRYICGFTGSSATCLILPENQYFISDGRYTEQSKKQVSGFSCIIENLSHLELMGAKKRNLIPNGLKLGFEGEHLSVTQYNTMMELFSKTDWVCTKGILEDLQAVKDKSEINAIRIAVEITDSSYEKIIPRIKVGVTEKEIANELVMYYRREGDGEAYPPIVAGGPNSALPHGVPSDRKFQKGDFIVIDAAAKYAGYHADMTRTPVLGEATEKHSEIYSIVKEAQETAVASAKAGTSCKEMDAIPRSIIEKNGYGEYFNHGTGHGLGLEIHTQPRLSKVSNQFLAANNVVTVEPGIYIPGWGGVRIEDDIIIEENGCEVLNTTSRELVVL</sequence>
<dbReference type="InterPro" id="IPR050659">
    <property type="entry name" value="Peptidase_M24B"/>
</dbReference>
<dbReference type="Gene3D" id="3.40.350.10">
    <property type="entry name" value="Creatinase/prolidase N-terminal domain"/>
    <property type="match status" value="1"/>
</dbReference>
<dbReference type="InterPro" id="IPR029149">
    <property type="entry name" value="Creatin/AminoP/Spt16_N"/>
</dbReference>
<reference evidence="3" key="1">
    <citation type="submission" date="2018-05" db="EMBL/GenBank/DDBJ databases">
        <authorList>
            <person name="Lanie J.A."/>
            <person name="Ng W.-L."/>
            <person name="Kazmierczak K.M."/>
            <person name="Andrzejewski T.M."/>
            <person name="Davidsen T.M."/>
            <person name="Wayne K.J."/>
            <person name="Tettelin H."/>
            <person name="Glass J.I."/>
            <person name="Rusch D."/>
            <person name="Podicherti R."/>
            <person name="Tsui H.-C.T."/>
            <person name="Winkler M.E."/>
        </authorList>
    </citation>
    <scope>NUCLEOTIDE SEQUENCE</scope>
</reference>
<dbReference type="AlphaFoldDB" id="A0A382K2C6"/>
<gene>
    <name evidence="3" type="ORF">METZ01_LOCUS270476</name>
</gene>
<evidence type="ECO:0000259" key="1">
    <source>
        <dbReference type="Pfam" id="PF00557"/>
    </source>
</evidence>
<feature type="domain" description="Creatinase N-terminal" evidence="2">
    <location>
        <begin position="9"/>
        <end position="133"/>
    </location>
</feature>
<accession>A0A382K2C6</accession>
<dbReference type="InterPro" id="IPR000994">
    <property type="entry name" value="Pept_M24"/>
</dbReference>